<dbReference type="SUPFAM" id="SSF55031">
    <property type="entry name" value="Bacterial exopeptidase dimerisation domain"/>
    <property type="match status" value="1"/>
</dbReference>
<dbReference type="AlphaFoldDB" id="A0A645E8Z2"/>
<evidence type="ECO:0000256" key="2">
    <source>
        <dbReference type="ARBA" id="ARBA00022670"/>
    </source>
</evidence>
<sequence>MPWPLRYTPVVKKLIDTMGRHARLPWRIVYANLLPLKPFISLLCGMQGGELNAQLRTTAAFTMANASTATNVLPQRAQASANTRMLPGENSKSAKRRAQRIVKGLGVKVDTRVFSEPSPISRTDDEAWQTLCEAVEDVWPEAVPVPFMYMACTDSRHYSRVCEHVYRFSALSWTREERALMHSFNERISMKALAKMQAFYQVLIQKL</sequence>
<evidence type="ECO:0000256" key="1">
    <source>
        <dbReference type="ARBA" id="ARBA00006247"/>
    </source>
</evidence>
<organism evidence="7">
    <name type="scientific">bioreactor metagenome</name>
    <dbReference type="NCBI Taxonomy" id="1076179"/>
    <lineage>
        <taxon>unclassified sequences</taxon>
        <taxon>metagenomes</taxon>
        <taxon>ecological metagenomes</taxon>
    </lineage>
</organism>
<keyword evidence="5" id="KW-0862">Zinc</keyword>
<keyword evidence="3" id="KW-0479">Metal-binding</keyword>
<dbReference type="InterPro" id="IPR011650">
    <property type="entry name" value="Peptidase_M20_dimer"/>
</dbReference>
<dbReference type="InterPro" id="IPR036264">
    <property type="entry name" value="Bact_exopeptidase_dim_dom"/>
</dbReference>
<accession>A0A645E8Z2</accession>
<evidence type="ECO:0000256" key="4">
    <source>
        <dbReference type="ARBA" id="ARBA00022801"/>
    </source>
</evidence>
<evidence type="ECO:0000256" key="3">
    <source>
        <dbReference type="ARBA" id="ARBA00022723"/>
    </source>
</evidence>
<dbReference type="GO" id="GO:0008233">
    <property type="term" value="F:peptidase activity"/>
    <property type="evidence" value="ECO:0007669"/>
    <property type="project" value="UniProtKB-KW"/>
</dbReference>
<dbReference type="PANTHER" id="PTHR45962">
    <property type="entry name" value="N-FATTY-ACYL-AMINO ACID SYNTHASE/HYDROLASE PM20D1"/>
    <property type="match status" value="1"/>
</dbReference>
<keyword evidence="2" id="KW-0645">Protease</keyword>
<feature type="domain" description="Peptidase M20 dimerisation" evidence="6">
    <location>
        <begin position="52"/>
        <end position="105"/>
    </location>
</feature>
<dbReference type="InterPro" id="IPR047177">
    <property type="entry name" value="Pept_M20A"/>
</dbReference>
<proteinExistence type="inferred from homology"/>
<dbReference type="Pfam" id="PF07687">
    <property type="entry name" value="M20_dimer"/>
    <property type="match status" value="1"/>
</dbReference>
<evidence type="ECO:0000259" key="6">
    <source>
        <dbReference type="Pfam" id="PF07687"/>
    </source>
</evidence>
<dbReference type="Gene3D" id="1.10.150.900">
    <property type="match status" value="1"/>
</dbReference>
<comment type="similarity">
    <text evidence="1">Belongs to the peptidase M20A family.</text>
</comment>
<dbReference type="PANTHER" id="PTHR45962:SF1">
    <property type="entry name" value="N-FATTY-ACYL-AMINO ACID SYNTHASE_HYDROLASE PM20D1"/>
    <property type="match status" value="1"/>
</dbReference>
<dbReference type="EMBL" id="VSSQ01044110">
    <property type="protein sequence ID" value="MPM97901.1"/>
    <property type="molecule type" value="Genomic_DNA"/>
</dbReference>
<dbReference type="GO" id="GO:0046872">
    <property type="term" value="F:metal ion binding"/>
    <property type="evidence" value="ECO:0007669"/>
    <property type="project" value="UniProtKB-KW"/>
</dbReference>
<evidence type="ECO:0000256" key="5">
    <source>
        <dbReference type="ARBA" id="ARBA00022833"/>
    </source>
</evidence>
<protein>
    <recommendedName>
        <fullName evidence="6">Peptidase M20 dimerisation domain-containing protein</fullName>
    </recommendedName>
</protein>
<gene>
    <name evidence="7" type="ORF">SDC9_145081</name>
</gene>
<comment type="caution">
    <text evidence="7">The sequence shown here is derived from an EMBL/GenBank/DDBJ whole genome shotgun (WGS) entry which is preliminary data.</text>
</comment>
<dbReference type="SUPFAM" id="SSF53187">
    <property type="entry name" value="Zn-dependent exopeptidases"/>
    <property type="match status" value="1"/>
</dbReference>
<dbReference type="Gene3D" id="3.30.70.360">
    <property type="match status" value="1"/>
</dbReference>
<evidence type="ECO:0000313" key="7">
    <source>
        <dbReference type="EMBL" id="MPM97901.1"/>
    </source>
</evidence>
<reference evidence="7" key="1">
    <citation type="submission" date="2019-08" db="EMBL/GenBank/DDBJ databases">
        <authorList>
            <person name="Kucharzyk K."/>
            <person name="Murdoch R.W."/>
            <person name="Higgins S."/>
            <person name="Loffler F."/>
        </authorList>
    </citation>
    <scope>NUCLEOTIDE SEQUENCE</scope>
</reference>
<keyword evidence="4" id="KW-0378">Hydrolase</keyword>
<name>A0A645E8Z2_9ZZZZ</name>
<dbReference type="GO" id="GO:0006508">
    <property type="term" value="P:proteolysis"/>
    <property type="evidence" value="ECO:0007669"/>
    <property type="project" value="UniProtKB-KW"/>
</dbReference>